<evidence type="ECO:0000256" key="3">
    <source>
        <dbReference type="ARBA" id="ARBA00022989"/>
    </source>
</evidence>
<dbReference type="Gene3D" id="1.20.1530.20">
    <property type="match status" value="1"/>
</dbReference>
<dbReference type="Proteomes" id="UP000675379">
    <property type="component" value="Unassembled WGS sequence"/>
</dbReference>
<accession>A0A941CML9</accession>
<gene>
    <name evidence="7" type="ORF">KCG48_00765</name>
</gene>
<evidence type="ECO:0000256" key="2">
    <source>
        <dbReference type="ARBA" id="ARBA00022692"/>
    </source>
</evidence>
<keyword evidence="8" id="KW-1185">Reference proteome</keyword>
<sequence length="394" mass="41406">MLLSISLILMVGFALNGILGKLKIPGLVGLIFTGILLGPQMLNLISPKILAISTDLREIALVVILIRAGLSLDLRDLKKVGRPALLMSFVPATFEMAAVILLAPALLHITRGEAAILGAVLSAVSPAVVVPRMLSLMESGYGRKKRIPQLIMAGASVDDIYVIVLFTAFLSMYGGGGFQASRLLSVPVSVILGVVLGIVVGVIMVRIFQRLHIRDTVKVLILLSTAFLFLSLEDALAPQVPLSGLLAVMAMGATVLKRYEILAKRLVGKFSKIWVGAEVFLFVLVGAAVEISALAEVGIAPLLLILGALLFRTLGVYVSLLKTPLTAKERLFCAVAYLPKATVQAAIGSLPLAAGVAAGSTILTVAVLAILITAPGGAMGMDYLYPKLLTRQAG</sequence>
<evidence type="ECO:0000313" key="7">
    <source>
        <dbReference type="EMBL" id="MBR0574862.1"/>
    </source>
</evidence>
<feature type="transmembrane region" description="Helical" evidence="5">
    <location>
        <begin position="150"/>
        <end position="172"/>
    </location>
</feature>
<keyword evidence="3 5" id="KW-1133">Transmembrane helix</keyword>
<proteinExistence type="predicted"/>
<evidence type="ECO:0000313" key="8">
    <source>
        <dbReference type="Proteomes" id="UP000675379"/>
    </source>
</evidence>
<name>A0A941CML9_9CLOT</name>
<dbReference type="Pfam" id="PF00999">
    <property type="entry name" value="Na_H_Exchanger"/>
    <property type="match status" value="1"/>
</dbReference>
<feature type="transmembrane region" description="Helical" evidence="5">
    <location>
        <begin position="24"/>
        <end position="45"/>
    </location>
</feature>
<reference evidence="7" key="1">
    <citation type="submission" date="2021-04" db="EMBL/GenBank/DDBJ databases">
        <title>Proteiniclasticum sedimins sp. nov., an obligate anaerobic bacterium isolated from anaerobic sludge.</title>
        <authorList>
            <person name="Liu J."/>
        </authorList>
    </citation>
    <scope>NUCLEOTIDE SEQUENCE</scope>
    <source>
        <strain evidence="7">BAD-10</strain>
    </source>
</reference>
<dbReference type="InterPro" id="IPR006153">
    <property type="entry name" value="Cation/H_exchanger_TM"/>
</dbReference>
<protein>
    <submittedName>
        <fullName evidence="7">Cation:proton antiporter</fullName>
    </submittedName>
</protein>
<dbReference type="InterPro" id="IPR051843">
    <property type="entry name" value="CPA1_transporter"/>
</dbReference>
<dbReference type="GO" id="GO:0016020">
    <property type="term" value="C:membrane"/>
    <property type="evidence" value="ECO:0007669"/>
    <property type="project" value="UniProtKB-SubCell"/>
</dbReference>
<dbReference type="RefSeq" id="WP_211799378.1">
    <property type="nucleotide sequence ID" value="NZ_JAGSCS010000001.1"/>
</dbReference>
<evidence type="ECO:0000256" key="5">
    <source>
        <dbReference type="SAM" id="Phobius"/>
    </source>
</evidence>
<feature type="transmembrane region" description="Helical" evidence="5">
    <location>
        <begin position="299"/>
        <end position="320"/>
    </location>
</feature>
<dbReference type="EMBL" id="JAGSCS010000001">
    <property type="protein sequence ID" value="MBR0574862.1"/>
    <property type="molecule type" value="Genomic_DNA"/>
</dbReference>
<evidence type="ECO:0000259" key="6">
    <source>
        <dbReference type="Pfam" id="PF00999"/>
    </source>
</evidence>
<dbReference type="GO" id="GO:0015297">
    <property type="term" value="F:antiporter activity"/>
    <property type="evidence" value="ECO:0007669"/>
    <property type="project" value="InterPro"/>
</dbReference>
<feature type="transmembrane region" description="Helical" evidence="5">
    <location>
        <begin position="273"/>
        <end position="293"/>
    </location>
</feature>
<dbReference type="PANTHER" id="PTHR31102">
    <property type="match status" value="1"/>
</dbReference>
<feature type="transmembrane region" description="Helical" evidence="5">
    <location>
        <begin position="113"/>
        <end position="130"/>
    </location>
</feature>
<feature type="transmembrane region" description="Helical" evidence="5">
    <location>
        <begin position="84"/>
        <end position="107"/>
    </location>
</feature>
<dbReference type="PANTHER" id="PTHR31102:SF1">
    <property type="entry name" value="CATION_H+ EXCHANGER DOMAIN-CONTAINING PROTEIN"/>
    <property type="match status" value="1"/>
</dbReference>
<dbReference type="InterPro" id="IPR038770">
    <property type="entry name" value="Na+/solute_symporter_sf"/>
</dbReference>
<feature type="domain" description="Cation/H+ exchanger transmembrane" evidence="6">
    <location>
        <begin position="13"/>
        <end position="375"/>
    </location>
</feature>
<dbReference type="GO" id="GO:1902600">
    <property type="term" value="P:proton transmembrane transport"/>
    <property type="evidence" value="ECO:0007669"/>
    <property type="project" value="InterPro"/>
</dbReference>
<evidence type="ECO:0000256" key="1">
    <source>
        <dbReference type="ARBA" id="ARBA00004141"/>
    </source>
</evidence>
<comment type="subcellular location">
    <subcellularLocation>
        <location evidence="1">Membrane</location>
        <topology evidence="1">Multi-pass membrane protein</topology>
    </subcellularLocation>
</comment>
<comment type="caution">
    <text evidence="7">The sequence shown here is derived from an EMBL/GenBank/DDBJ whole genome shotgun (WGS) entry which is preliminary data.</text>
</comment>
<feature type="transmembrane region" description="Helical" evidence="5">
    <location>
        <begin position="184"/>
        <end position="205"/>
    </location>
</feature>
<organism evidence="7 8">
    <name type="scientific">Proteiniclasticum sediminis</name>
    <dbReference type="NCBI Taxonomy" id="2804028"/>
    <lineage>
        <taxon>Bacteria</taxon>
        <taxon>Bacillati</taxon>
        <taxon>Bacillota</taxon>
        <taxon>Clostridia</taxon>
        <taxon>Eubacteriales</taxon>
        <taxon>Clostridiaceae</taxon>
        <taxon>Proteiniclasticum</taxon>
    </lineage>
</organism>
<evidence type="ECO:0000256" key="4">
    <source>
        <dbReference type="ARBA" id="ARBA00023136"/>
    </source>
</evidence>
<keyword evidence="4 5" id="KW-0472">Membrane</keyword>
<dbReference type="AlphaFoldDB" id="A0A941CML9"/>
<keyword evidence="2 5" id="KW-0812">Transmembrane</keyword>